<dbReference type="Proteomes" id="UP000184212">
    <property type="component" value="Unassembled WGS sequence"/>
</dbReference>
<feature type="transmembrane region" description="Helical" evidence="6">
    <location>
        <begin position="331"/>
        <end position="353"/>
    </location>
</feature>
<keyword evidence="2 5" id="KW-0812">Transmembrane</keyword>
<comment type="subcellular location">
    <subcellularLocation>
        <location evidence="1">Endomembrane system</location>
        <topology evidence="1">Multi-pass membrane protein</topology>
    </subcellularLocation>
    <subcellularLocation>
        <location evidence="5">Membrane</location>
        <topology evidence="5">Multi-pass membrane protein</topology>
    </subcellularLocation>
</comment>
<dbReference type="GO" id="GO:0016020">
    <property type="term" value="C:membrane"/>
    <property type="evidence" value="ECO:0007669"/>
    <property type="project" value="UniProtKB-SubCell"/>
</dbReference>
<feature type="transmembrane region" description="Helical" evidence="6">
    <location>
        <begin position="382"/>
        <end position="407"/>
    </location>
</feature>
<dbReference type="GO" id="GO:0012505">
    <property type="term" value="C:endomembrane system"/>
    <property type="evidence" value="ECO:0007669"/>
    <property type="project" value="UniProtKB-SubCell"/>
</dbReference>
<dbReference type="GO" id="GO:0015990">
    <property type="term" value="P:electron transport coupled proton transport"/>
    <property type="evidence" value="ECO:0007669"/>
    <property type="project" value="TreeGrafter"/>
</dbReference>
<name>A0A1M5N8A6_9BACT</name>
<gene>
    <name evidence="9" type="ORF">SAMN04488109_2161</name>
</gene>
<feature type="transmembrane region" description="Helical" evidence="6">
    <location>
        <begin position="427"/>
        <end position="449"/>
    </location>
</feature>
<dbReference type="GO" id="GO:0003954">
    <property type="term" value="F:NADH dehydrogenase activity"/>
    <property type="evidence" value="ECO:0007669"/>
    <property type="project" value="TreeGrafter"/>
</dbReference>
<feature type="domain" description="NADH-Ubiquinone oxidoreductase (complex I) chain 5 N-terminal" evidence="8">
    <location>
        <begin position="74"/>
        <end position="124"/>
    </location>
</feature>
<dbReference type="PRINTS" id="PR01434">
    <property type="entry name" value="NADHDHGNASE5"/>
</dbReference>
<dbReference type="OrthoDB" id="9807568at2"/>
<evidence type="ECO:0000256" key="1">
    <source>
        <dbReference type="ARBA" id="ARBA00004127"/>
    </source>
</evidence>
<feature type="transmembrane region" description="Helical" evidence="6">
    <location>
        <begin position="94"/>
        <end position="116"/>
    </location>
</feature>
<dbReference type="InterPro" id="IPR018393">
    <property type="entry name" value="NADHpl_OxRdtase_5_subgr"/>
</dbReference>
<dbReference type="InterPro" id="IPR003945">
    <property type="entry name" value="NU5C-like"/>
</dbReference>
<dbReference type="Pfam" id="PF00662">
    <property type="entry name" value="Proton_antipo_N"/>
    <property type="match status" value="1"/>
</dbReference>
<dbReference type="GO" id="GO:0008137">
    <property type="term" value="F:NADH dehydrogenase (ubiquinone) activity"/>
    <property type="evidence" value="ECO:0007669"/>
    <property type="project" value="InterPro"/>
</dbReference>
<feature type="transmembrane region" description="Helical" evidence="6">
    <location>
        <begin position="179"/>
        <end position="199"/>
    </location>
</feature>
<keyword evidence="10" id="KW-1185">Reference proteome</keyword>
<feature type="transmembrane region" description="Helical" evidence="6">
    <location>
        <begin position="509"/>
        <end position="530"/>
    </location>
</feature>
<sequence>MDAIHTYSFLFHFCLVAALAFPLLSFVLSFYISEKYSWITSVLASFLLLLGTLASAVVLYQAWNHPPFAYRLEWFSLAGYSFSAGVYINNISALMLFIVTGVSFLVHLYSVGYMAGDAGIQRYFAMLGFFTFAMQGIVVSGNLLMTFVFWELVGFSSYMLIGHWHEIPAAAEASKRAFIINRVGDAGFLVGLMIVWAHGHSFDIAALQHMPVDPTWMTLASLGIFCGIVGKSAQFPLFTWLPDAMVGPTPVSALIHAATMVAAGVFLLARVHFLFTVPALHIVAVVGCITALLGAVSALAQHDIKKILAYSTLSQLGLMVVALGAGSPQAALLHLFTHAFFKACLFLAAGAVIHSLHQAQHQSHVHFDVQDIRNLGGLEKKLPFTFLIFVISGSALAGLPLTSGFLSKDAILTALVQWHGEGFSWKLLILAAVALVSFLTVVYTFRMIWKIFKGSETATAQLHISEPPAVMRAPMAVLAGVSLWIWFSWNPFNFYGWMYTNIGEAKPFHSGMVSIASAIWVILALGVAYVTRQVTVGSPLLLNAFYFDRLLKQFVEKPILQLAALTHHADKKWIDGFLHATAYAQLIVAHLTGWFDRAIVDGLVDGVAGAAKGLGSFTRSFQGGKIQLYIFWATFAIIIFIIWTLL</sequence>
<feature type="transmembrane region" description="Helical" evidence="6">
    <location>
        <begin position="219"/>
        <end position="241"/>
    </location>
</feature>
<keyword evidence="3 6" id="KW-1133">Transmembrane helix</keyword>
<feature type="transmembrane region" description="Helical" evidence="6">
    <location>
        <begin position="253"/>
        <end position="273"/>
    </location>
</feature>
<accession>A0A1M5N8A6</accession>
<dbReference type="PANTHER" id="PTHR42829">
    <property type="entry name" value="NADH-UBIQUINONE OXIDOREDUCTASE CHAIN 5"/>
    <property type="match status" value="1"/>
</dbReference>
<reference evidence="9 10" key="1">
    <citation type="submission" date="2016-11" db="EMBL/GenBank/DDBJ databases">
        <authorList>
            <person name="Jaros S."/>
            <person name="Januszkiewicz K."/>
            <person name="Wedrychowicz H."/>
        </authorList>
    </citation>
    <scope>NUCLEOTIDE SEQUENCE [LARGE SCALE GENOMIC DNA]</scope>
    <source>
        <strain evidence="9 10">DSM 24574</strain>
    </source>
</reference>
<evidence type="ECO:0000256" key="2">
    <source>
        <dbReference type="ARBA" id="ARBA00022692"/>
    </source>
</evidence>
<dbReference type="Gene3D" id="1.20.5.2700">
    <property type="match status" value="1"/>
</dbReference>
<feature type="transmembrane region" description="Helical" evidence="6">
    <location>
        <begin position="307"/>
        <end position="325"/>
    </location>
</feature>
<feature type="transmembrane region" description="Helical" evidence="6">
    <location>
        <begin position="147"/>
        <end position="167"/>
    </location>
</feature>
<dbReference type="Pfam" id="PF00361">
    <property type="entry name" value="Proton_antipo_M"/>
    <property type="match status" value="1"/>
</dbReference>
<keyword evidence="4 6" id="KW-0472">Membrane</keyword>
<dbReference type="NCBIfam" id="TIGR01974">
    <property type="entry name" value="NDH_I_L"/>
    <property type="match status" value="1"/>
</dbReference>
<evidence type="ECO:0000259" key="7">
    <source>
        <dbReference type="Pfam" id="PF00361"/>
    </source>
</evidence>
<evidence type="ECO:0000256" key="4">
    <source>
        <dbReference type="ARBA" id="ARBA00023136"/>
    </source>
</evidence>
<evidence type="ECO:0000313" key="9">
    <source>
        <dbReference type="EMBL" id="SHG85728.1"/>
    </source>
</evidence>
<feature type="transmembrane region" description="Helical" evidence="6">
    <location>
        <begin position="626"/>
        <end position="645"/>
    </location>
</feature>
<evidence type="ECO:0000259" key="8">
    <source>
        <dbReference type="Pfam" id="PF00662"/>
    </source>
</evidence>
<dbReference type="InterPro" id="IPR001750">
    <property type="entry name" value="ND/Mrp_TM"/>
</dbReference>
<feature type="transmembrane region" description="Helical" evidence="6">
    <location>
        <begin position="279"/>
        <end position="300"/>
    </location>
</feature>
<dbReference type="STRING" id="947013.SAMN04488109_2161"/>
<dbReference type="EMBL" id="FQWQ01000001">
    <property type="protein sequence ID" value="SHG85728.1"/>
    <property type="molecule type" value="Genomic_DNA"/>
</dbReference>
<feature type="transmembrane region" description="Helical" evidence="6">
    <location>
        <begin position="38"/>
        <end position="60"/>
    </location>
</feature>
<dbReference type="PANTHER" id="PTHR42829:SF2">
    <property type="entry name" value="NADH-UBIQUINONE OXIDOREDUCTASE CHAIN 5"/>
    <property type="match status" value="1"/>
</dbReference>
<feature type="transmembrane region" description="Helical" evidence="6">
    <location>
        <begin position="7"/>
        <end position="32"/>
    </location>
</feature>
<evidence type="ECO:0000256" key="3">
    <source>
        <dbReference type="ARBA" id="ARBA00022989"/>
    </source>
</evidence>
<dbReference type="GO" id="GO:0042773">
    <property type="term" value="P:ATP synthesis coupled electron transport"/>
    <property type="evidence" value="ECO:0007669"/>
    <property type="project" value="InterPro"/>
</dbReference>
<evidence type="ECO:0000313" key="10">
    <source>
        <dbReference type="Proteomes" id="UP000184212"/>
    </source>
</evidence>
<feature type="transmembrane region" description="Helical" evidence="6">
    <location>
        <begin position="123"/>
        <end position="141"/>
    </location>
</feature>
<dbReference type="AlphaFoldDB" id="A0A1M5N8A6"/>
<dbReference type="RefSeq" id="WP_084138020.1">
    <property type="nucleotide sequence ID" value="NZ_FQWQ01000001.1"/>
</dbReference>
<dbReference type="InterPro" id="IPR001516">
    <property type="entry name" value="Proton_antipo_N"/>
</dbReference>
<evidence type="ECO:0000256" key="6">
    <source>
        <dbReference type="SAM" id="Phobius"/>
    </source>
</evidence>
<proteinExistence type="predicted"/>
<protein>
    <submittedName>
        <fullName evidence="9">NADH-quinone oxidoreductase subunit L</fullName>
    </submittedName>
</protein>
<feature type="domain" description="NADH:quinone oxidoreductase/Mrp antiporter transmembrane" evidence="7">
    <location>
        <begin position="140"/>
        <end position="420"/>
    </location>
</feature>
<organism evidence="9 10">
    <name type="scientific">Chryseolinea serpens</name>
    <dbReference type="NCBI Taxonomy" id="947013"/>
    <lineage>
        <taxon>Bacteria</taxon>
        <taxon>Pseudomonadati</taxon>
        <taxon>Bacteroidota</taxon>
        <taxon>Cytophagia</taxon>
        <taxon>Cytophagales</taxon>
        <taxon>Fulvivirgaceae</taxon>
        <taxon>Chryseolinea</taxon>
    </lineage>
</organism>
<evidence type="ECO:0000256" key="5">
    <source>
        <dbReference type="RuleBase" id="RU000320"/>
    </source>
</evidence>
<feature type="transmembrane region" description="Helical" evidence="6">
    <location>
        <begin position="469"/>
        <end position="489"/>
    </location>
</feature>